<dbReference type="PANTHER" id="PTHR45644">
    <property type="entry name" value="AAA ATPASE, PUTATIVE (AFU_ORTHOLOGUE AFUA_2G12920)-RELATED-RELATED"/>
    <property type="match status" value="1"/>
</dbReference>
<comment type="similarity">
    <text evidence="6">Belongs to the AAA ATPase family.</text>
</comment>
<dbReference type="InterPro" id="IPR041569">
    <property type="entry name" value="AAA_lid_3"/>
</dbReference>
<reference evidence="10" key="1">
    <citation type="journal article" date="2018" name="Nat. Microbiol.">
        <title>Leveraging single-cell genomics to expand the fungal tree of life.</title>
        <authorList>
            <person name="Ahrendt S.R."/>
            <person name="Quandt C.A."/>
            <person name="Ciobanu D."/>
            <person name="Clum A."/>
            <person name="Salamov A."/>
            <person name="Andreopoulos B."/>
            <person name="Cheng J.F."/>
            <person name="Woyke T."/>
            <person name="Pelin A."/>
            <person name="Henrissat B."/>
            <person name="Reynolds N.K."/>
            <person name="Benny G.L."/>
            <person name="Smith M.E."/>
            <person name="James T.Y."/>
            <person name="Grigoriev I.V."/>
        </authorList>
    </citation>
    <scope>NUCLEOTIDE SEQUENCE [LARGE SCALE GENOMIC DNA]</scope>
</reference>
<protein>
    <submittedName>
        <fullName evidence="9">P-loop containing nucleoside triphosphate hydrolase protein</fullName>
    </submittedName>
</protein>
<sequence>LITLPLLRPDLFATGILAKHHIGGVLLFGPPGTGKTMLARAVAKESGSAVLEVRGSDVFQKYVGEGESTVRAIFSLARKVSPCVIFLDEVDAIFAARSGEKAQWSRTIINQFMLEWDGLASANKGVVVMGATNRPFDLDDAVLRRMPRRILVDLPGLEERKKILDLHLKGEILGEGVTTEWLAQRTDHYSGSDLKHMCVTAALSAVQEQEILDLEALRNSSSAQDSAPSSPPRVVEMRHVEGALQEVGPSCSDGMSSLVDLRKWDDEYGEGGKRRGSKPVWGFGVGSGGGKEDS</sequence>
<dbReference type="Gene3D" id="3.40.50.300">
    <property type="entry name" value="P-loop containing nucleotide triphosphate hydrolases"/>
    <property type="match status" value="1"/>
</dbReference>
<evidence type="ECO:0000313" key="10">
    <source>
        <dbReference type="Proteomes" id="UP000267251"/>
    </source>
</evidence>
<organism evidence="9 10">
    <name type="scientific">Piptocephalis cylindrospora</name>
    <dbReference type="NCBI Taxonomy" id="1907219"/>
    <lineage>
        <taxon>Eukaryota</taxon>
        <taxon>Fungi</taxon>
        <taxon>Fungi incertae sedis</taxon>
        <taxon>Zoopagomycota</taxon>
        <taxon>Zoopagomycotina</taxon>
        <taxon>Zoopagomycetes</taxon>
        <taxon>Zoopagales</taxon>
        <taxon>Piptocephalidaceae</taxon>
        <taxon>Piptocephalis</taxon>
    </lineage>
</organism>
<dbReference type="InterPro" id="IPR051701">
    <property type="entry name" value="Mito_OM_Translocase_MSP1"/>
</dbReference>
<name>A0A4P9Y3X6_9FUNG</name>
<keyword evidence="3" id="KW-0472">Membrane</keyword>
<dbReference type="OrthoDB" id="39734at2759"/>
<evidence type="ECO:0000259" key="8">
    <source>
        <dbReference type="SMART" id="SM00382"/>
    </source>
</evidence>
<dbReference type="Pfam" id="PF17862">
    <property type="entry name" value="AAA_lid_3"/>
    <property type="match status" value="1"/>
</dbReference>
<comment type="subcellular location">
    <subcellularLocation>
        <location evidence="1">Mitochondrion outer membrane</location>
        <topology evidence="1">Single-pass membrane protein</topology>
    </subcellularLocation>
</comment>
<keyword evidence="9" id="KW-0378">Hydrolase</keyword>
<evidence type="ECO:0000256" key="3">
    <source>
        <dbReference type="ARBA" id="ARBA00022787"/>
    </source>
</evidence>
<feature type="non-terminal residue" evidence="9">
    <location>
        <position position="294"/>
    </location>
</feature>
<keyword evidence="2 6" id="KW-0547">Nucleotide-binding</keyword>
<dbReference type="Pfam" id="PF00004">
    <property type="entry name" value="AAA"/>
    <property type="match status" value="1"/>
</dbReference>
<evidence type="ECO:0000313" key="9">
    <source>
        <dbReference type="EMBL" id="RKP13668.1"/>
    </source>
</evidence>
<proteinExistence type="inferred from homology"/>
<dbReference type="Gene3D" id="1.10.8.60">
    <property type="match status" value="1"/>
</dbReference>
<dbReference type="GO" id="GO:0005741">
    <property type="term" value="C:mitochondrial outer membrane"/>
    <property type="evidence" value="ECO:0007669"/>
    <property type="project" value="UniProtKB-SubCell"/>
</dbReference>
<evidence type="ECO:0000256" key="7">
    <source>
        <dbReference type="SAM" id="MobiDB-lite"/>
    </source>
</evidence>
<dbReference type="PANTHER" id="PTHR45644:SF56">
    <property type="entry name" value="AAA ATPASE, PUTATIVE (AFU_ORTHOLOGUE AFUA_2G12920)-RELATED"/>
    <property type="match status" value="1"/>
</dbReference>
<keyword evidence="10" id="KW-1185">Reference proteome</keyword>
<dbReference type="SUPFAM" id="SSF52540">
    <property type="entry name" value="P-loop containing nucleoside triphosphate hydrolases"/>
    <property type="match status" value="1"/>
</dbReference>
<keyword evidence="4 6" id="KW-0067">ATP-binding</keyword>
<evidence type="ECO:0000256" key="1">
    <source>
        <dbReference type="ARBA" id="ARBA00004572"/>
    </source>
</evidence>
<keyword evidence="5" id="KW-0496">Mitochondrion</keyword>
<dbReference type="PROSITE" id="PS00674">
    <property type="entry name" value="AAA"/>
    <property type="match status" value="1"/>
</dbReference>
<dbReference type="GO" id="GO:0016887">
    <property type="term" value="F:ATP hydrolysis activity"/>
    <property type="evidence" value="ECO:0007669"/>
    <property type="project" value="InterPro"/>
</dbReference>
<evidence type="ECO:0000256" key="5">
    <source>
        <dbReference type="ARBA" id="ARBA00023128"/>
    </source>
</evidence>
<evidence type="ECO:0000256" key="2">
    <source>
        <dbReference type="ARBA" id="ARBA00022741"/>
    </source>
</evidence>
<dbReference type="SMART" id="SM00382">
    <property type="entry name" value="AAA"/>
    <property type="match status" value="1"/>
</dbReference>
<keyword evidence="3" id="KW-1000">Mitochondrion outer membrane</keyword>
<feature type="non-terminal residue" evidence="9">
    <location>
        <position position="1"/>
    </location>
</feature>
<dbReference type="InterPro" id="IPR027417">
    <property type="entry name" value="P-loop_NTPase"/>
</dbReference>
<evidence type="ECO:0000256" key="6">
    <source>
        <dbReference type="RuleBase" id="RU003651"/>
    </source>
</evidence>
<dbReference type="InterPro" id="IPR003959">
    <property type="entry name" value="ATPase_AAA_core"/>
</dbReference>
<feature type="compositionally biased region" description="Gly residues" evidence="7">
    <location>
        <begin position="283"/>
        <end position="294"/>
    </location>
</feature>
<dbReference type="InterPro" id="IPR003960">
    <property type="entry name" value="ATPase_AAA_CS"/>
</dbReference>
<dbReference type="AlphaFoldDB" id="A0A4P9Y3X6"/>
<evidence type="ECO:0000256" key="4">
    <source>
        <dbReference type="ARBA" id="ARBA00022840"/>
    </source>
</evidence>
<feature type="region of interest" description="Disordered" evidence="7">
    <location>
        <begin position="268"/>
        <end position="294"/>
    </location>
</feature>
<dbReference type="EMBL" id="KZ987968">
    <property type="protein sequence ID" value="RKP13668.1"/>
    <property type="molecule type" value="Genomic_DNA"/>
</dbReference>
<accession>A0A4P9Y3X6</accession>
<dbReference type="Proteomes" id="UP000267251">
    <property type="component" value="Unassembled WGS sequence"/>
</dbReference>
<gene>
    <name evidence="9" type="ORF">BJ684DRAFT_4592</name>
</gene>
<feature type="domain" description="AAA+ ATPase" evidence="8">
    <location>
        <begin position="21"/>
        <end position="157"/>
    </location>
</feature>
<dbReference type="InterPro" id="IPR003593">
    <property type="entry name" value="AAA+_ATPase"/>
</dbReference>
<dbReference type="GO" id="GO:0005524">
    <property type="term" value="F:ATP binding"/>
    <property type="evidence" value="ECO:0007669"/>
    <property type="project" value="UniProtKB-KW"/>
</dbReference>